<dbReference type="SMART" id="SM00062">
    <property type="entry name" value="PBPb"/>
    <property type="match status" value="1"/>
</dbReference>
<dbReference type="InterPro" id="IPR018313">
    <property type="entry name" value="SBP_3_CS"/>
</dbReference>
<organism evidence="7 8">
    <name type="scientific">Rhizobium jaguaris</name>
    <dbReference type="NCBI Taxonomy" id="1312183"/>
    <lineage>
        <taxon>Bacteria</taxon>
        <taxon>Pseudomonadati</taxon>
        <taxon>Pseudomonadota</taxon>
        <taxon>Alphaproteobacteria</taxon>
        <taxon>Hyphomicrobiales</taxon>
        <taxon>Rhizobiaceae</taxon>
        <taxon>Rhizobium/Agrobacterium group</taxon>
        <taxon>Rhizobium</taxon>
    </lineage>
</organism>
<dbReference type="SUPFAM" id="SSF53850">
    <property type="entry name" value="Periplasmic binding protein-like II"/>
    <property type="match status" value="1"/>
</dbReference>
<evidence type="ECO:0000256" key="2">
    <source>
        <dbReference type="ARBA" id="ARBA00022448"/>
    </source>
</evidence>
<dbReference type="GO" id="GO:0006865">
    <property type="term" value="P:amino acid transport"/>
    <property type="evidence" value="ECO:0007669"/>
    <property type="project" value="TreeGrafter"/>
</dbReference>
<evidence type="ECO:0000256" key="5">
    <source>
        <dbReference type="SAM" id="SignalP"/>
    </source>
</evidence>
<evidence type="ECO:0000313" key="7">
    <source>
        <dbReference type="EMBL" id="AYG63191.1"/>
    </source>
</evidence>
<name>A0A387G5A9_9HYPH</name>
<keyword evidence="7" id="KW-0614">Plasmid</keyword>
<protein>
    <submittedName>
        <fullName evidence="7">Amino acid ABC transporter</fullName>
    </submittedName>
</protein>
<dbReference type="RefSeq" id="WP_120708099.1">
    <property type="nucleotide sequence ID" value="NZ_CP032695.1"/>
</dbReference>
<dbReference type="EMBL" id="CP032695">
    <property type="protein sequence ID" value="AYG63191.1"/>
    <property type="molecule type" value="Genomic_DNA"/>
</dbReference>
<evidence type="ECO:0000313" key="8">
    <source>
        <dbReference type="Proteomes" id="UP000282195"/>
    </source>
</evidence>
<gene>
    <name evidence="7" type="ORF">CCGE525_31375</name>
</gene>
<dbReference type="GO" id="GO:0030288">
    <property type="term" value="C:outer membrane-bounded periplasmic space"/>
    <property type="evidence" value="ECO:0007669"/>
    <property type="project" value="TreeGrafter"/>
</dbReference>
<sequence length="269" mass="28626">MSLKRAFLGLLGGLAIAAAISIPAFAESGSVLQSVLSNGKLRVAVLGSLPPYATVGADGVPVGYDIEIAKKLAAALKVDPEFVVTDIPSRVTSLQTGKVDVTIADFTRNVERSTSVAFSNPYVVTNMRLLVPESAPYKTIDEANAAKIRVAISRGGTAERAVPAHMPNAQLVRFNTQADELSALLSGQVDAMAEDDFYNRKAISDNAGKLRQVDGSLARAEIAIGVPAGDAEWLRVVNLFVDQFNASGDNKALFKTWFGFDQPLLQAQY</sequence>
<dbReference type="Proteomes" id="UP000282195">
    <property type="component" value="Plasmid pRCCGE525c"/>
</dbReference>
<keyword evidence="8" id="KW-1185">Reference proteome</keyword>
<accession>A0A387G5A9</accession>
<evidence type="ECO:0000256" key="1">
    <source>
        <dbReference type="ARBA" id="ARBA00010333"/>
    </source>
</evidence>
<dbReference type="Pfam" id="PF00497">
    <property type="entry name" value="SBP_bac_3"/>
    <property type="match status" value="1"/>
</dbReference>
<dbReference type="Gene3D" id="3.40.190.10">
    <property type="entry name" value="Periplasmic binding protein-like II"/>
    <property type="match status" value="2"/>
</dbReference>
<dbReference type="InterPro" id="IPR051455">
    <property type="entry name" value="Bact_solute-bind_prot3"/>
</dbReference>
<evidence type="ECO:0000259" key="6">
    <source>
        <dbReference type="SMART" id="SM00062"/>
    </source>
</evidence>
<dbReference type="GO" id="GO:0005576">
    <property type="term" value="C:extracellular region"/>
    <property type="evidence" value="ECO:0007669"/>
    <property type="project" value="TreeGrafter"/>
</dbReference>
<dbReference type="AlphaFoldDB" id="A0A387G5A9"/>
<feature type="signal peptide" evidence="5">
    <location>
        <begin position="1"/>
        <end position="26"/>
    </location>
</feature>
<proteinExistence type="inferred from homology"/>
<keyword evidence="2" id="KW-0813">Transport</keyword>
<evidence type="ECO:0000256" key="3">
    <source>
        <dbReference type="ARBA" id="ARBA00022729"/>
    </source>
</evidence>
<reference evidence="7 8" key="1">
    <citation type="submission" date="2018-10" db="EMBL/GenBank/DDBJ databases">
        <title>Rhizobium etli, R. leguminosarum and a new Rhizobium genospecies from Phaseolus dumosus.</title>
        <authorList>
            <person name="Ramirez-Puebla S.T."/>
            <person name="Rogel-Hernandez M.A."/>
            <person name="Guerrero G."/>
            <person name="Ormeno-Orrillo E."/>
            <person name="Martinez-Romero J.C."/>
            <person name="Negrete-Yankelevich S."/>
            <person name="Martinez-Romero E."/>
        </authorList>
    </citation>
    <scope>NUCLEOTIDE SEQUENCE [LARGE SCALE GENOMIC DNA]</scope>
    <source>
        <strain evidence="7 8">CCGE525</strain>
        <plasmid evidence="8">prccge525c</plasmid>
    </source>
</reference>
<dbReference type="KEGG" id="rjg:CCGE525_31375"/>
<keyword evidence="3 5" id="KW-0732">Signal</keyword>
<dbReference type="PANTHER" id="PTHR30085:SF6">
    <property type="entry name" value="ABC TRANSPORTER GLUTAMINE-BINDING PROTEIN GLNH"/>
    <property type="match status" value="1"/>
</dbReference>
<geneLocation type="plasmid" evidence="8">
    <name>prccge525c</name>
</geneLocation>
<dbReference type="PANTHER" id="PTHR30085">
    <property type="entry name" value="AMINO ACID ABC TRANSPORTER PERMEASE"/>
    <property type="match status" value="1"/>
</dbReference>
<comment type="similarity">
    <text evidence="1 4">Belongs to the bacterial solute-binding protein 3 family.</text>
</comment>
<dbReference type="InterPro" id="IPR001638">
    <property type="entry name" value="Solute-binding_3/MltF_N"/>
</dbReference>
<evidence type="ECO:0000256" key="4">
    <source>
        <dbReference type="RuleBase" id="RU003744"/>
    </source>
</evidence>
<feature type="chain" id="PRO_5017318071" evidence="5">
    <location>
        <begin position="27"/>
        <end position="269"/>
    </location>
</feature>
<dbReference type="OrthoDB" id="6192933at2"/>
<dbReference type="PROSITE" id="PS01039">
    <property type="entry name" value="SBP_BACTERIAL_3"/>
    <property type="match status" value="1"/>
</dbReference>
<feature type="domain" description="Solute-binding protein family 3/N-terminal" evidence="6">
    <location>
        <begin position="40"/>
        <end position="261"/>
    </location>
</feature>